<sequence length="1025" mass="107918">MSRRNTKSETGTQKPARRAQLARGGALVGNGAGDPQTSKTKKKLAFAKPKVCCVPYFPHSQNGRVPVLDDNCRVCGGYYHRGCSAGKAYPGECGQCGIWSDDFCLFCAKGKEDGSAPGHSCKNCKRSFHGVCAFGFKQNPDMNWCHRAGCDGVGQFHKYCLPSKYPPGMMKELKSRSQPWTRLGAAGAAGPAAGGQQQAIVEEEQAAGEVAADAGAAGAAAGAAAGGQQQAIVEEEQSAGELAADAGAAGAAAGAAAGGQQEAIVEEEQAAGEVAANAVAAGAAAGAAAGGQQEAMVEEEQAAGEVAADAGGQVVAEEQLSVGGDNATLDGLLHDYLSDLSKEESEEEDEAAMQIRKNGEEAATKEIIEGSVSAPCPSEDLQGAAVLIAVAGERSEMEIANDQQGVTAGGAAAISAPSEDLQGAAVPVAVAGERPEMENAEEAQGVASGGAPTGGEGKEEGAGAAAQPEGEANAERGFAYPLDWRKQLAEQGFFCGHLEDPIPVADLMKEFHTGYVEKDVKYNFMNFKKDGLQVNTVKDEKRLIGNIVEDSQLGKRMDAIGGDLLKHLEEGRHQGELELRKGDMAKTILITQYVAGRQACHRDHAHMYVDKKGVPMPENTTWPVDGEFGLDVLIEPVDSRLVLNSVPLPQLYWLTALFAEKKFSASCPQCCHAMGPDLPARLTLRNITRGDTVFGRVVVHEKLNTLFWIAGCVVKPRGARAGNVLWVYVTWEVVTAAGADRMGMDFILQEAVTALEKGMRELLIAPVENIQHHQKPRRGRSQQLGVPAASPAGESQLPVATPAAEPGDAALHKRLADLKLQLEIKKLEEKLRQRDVTAGGGSSGASVGGSMAAAPIPSEQPQQQQQQQEQQQPPPQLQEQQQQFQASSAPPHGNEGVGVALQAPAEVRAATMPAGGNAMLFPLNSGCLPGGMLLSQGQQQTLPPQANALYQQFLPASGGRGQGLAEMYFGTNQQMPLDAPTVTLSLREAQLLGQRLMTPAQQARGGRGGRNMNSEEYLFFINQNR</sequence>
<feature type="compositionally biased region" description="Gly residues" evidence="1">
    <location>
        <begin position="838"/>
        <end position="847"/>
    </location>
</feature>
<dbReference type="AlphaFoldDB" id="A0AAE0G4S6"/>
<feature type="compositionally biased region" description="Low complexity" evidence="1">
    <location>
        <begin position="848"/>
        <end position="891"/>
    </location>
</feature>
<evidence type="ECO:0000313" key="3">
    <source>
        <dbReference type="Proteomes" id="UP001190700"/>
    </source>
</evidence>
<reference evidence="2 3" key="1">
    <citation type="journal article" date="2015" name="Genome Biol. Evol.">
        <title>Comparative Genomics of a Bacterivorous Green Alga Reveals Evolutionary Causalities and Consequences of Phago-Mixotrophic Mode of Nutrition.</title>
        <authorList>
            <person name="Burns J.A."/>
            <person name="Paasch A."/>
            <person name="Narechania A."/>
            <person name="Kim E."/>
        </authorList>
    </citation>
    <scope>NUCLEOTIDE SEQUENCE [LARGE SCALE GENOMIC DNA]</scope>
    <source>
        <strain evidence="2 3">PLY_AMNH</strain>
    </source>
</reference>
<feature type="region of interest" description="Disordered" evidence="1">
    <location>
        <begin position="833"/>
        <end position="897"/>
    </location>
</feature>
<dbReference type="EMBL" id="LGRX02009601">
    <property type="protein sequence ID" value="KAK3271574.1"/>
    <property type="molecule type" value="Genomic_DNA"/>
</dbReference>
<organism evidence="2 3">
    <name type="scientific">Cymbomonas tetramitiformis</name>
    <dbReference type="NCBI Taxonomy" id="36881"/>
    <lineage>
        <taxon>Eukaryota</taxon>
        <taxon>Viridiplantae</taxon>
        <taxon>Chlorophyta</taxon>
        <taxon>Pyramimonadophyceae</taxon>
        <taxon>Pyramimonadales</taxon>
        <taxon>Pyramimonadaceae</taxon>
        <taxon>Cymbomonas</taxon>
    </lineage>
</organism>
<comment type="caution">
    <text evidence="2">The sequence shown here is derived from an EMBL/GenBank/DDBJ whole genome shotgun (WGS) entry which is preliminary data.</text>
</comment>
<protein>
    <submittedName>
        <fullName evidence="2">Uncharacterized protein</fullName>
    </submittedName>
</protein>
<keyword evidence="3" id="KW-1185">Reference proteome</keyword>
<dbReference type="Proteomes" id="UP001190700">
    <property type="component" value="Unassembled WGS sequence"/>
</dbReference>
<feature type="region of interest" description="Disordered" evidence="1">
    <location>
        <begin position="437"/>
        <end position="472"/>
    </location>
</feature>
<evidence type="ECO:0000256" key="1">
    <source>
        <dbReference type="SAM" id="MobiDB-lite"/>
    </source>
</evidence>
<evidence type="ECO:0000313" key="2">
    <source>
        <dbReference type="EMBL" id="KAK3271574.1"/>
    </source>
</evidence>
<name>A0AAE0G4S6_9CHLO</name>
<accession>A0AAE0G4S6</accession>
<feature type="compositionally biased region" description="Low complexity" evidence="1">
    <location>
        <begin position="462"/>
        <end position="471"/>
    </location>
</feature>
<feature type="region of interest" description="Disordered" evidence="1">
    <location>
        <begin position="1"/>
        <end position="40"/>
    </location>
</feature>
<proteinExistence type="predicted"/>
<gene>
    <name evidence="2" type="ORF">CYMTET_20088</name>
</gene>
<feature type="region of interest" description="Disordered" evidence="1">
    <location>
        <begin position="770"/>
        <end position="806"/>
    </location>
</feature>